<organism evidence="2 3">
    <name type="scientific">Gordonia phage Kampe</name>
    <dbReference type="NCBI Taxonomy" id="1838069"/>
    <lineage>
        <taxon>Viruses</taxon>
        <taxon>Duplodnaviria</taxon>
        <taxon>Heunggongvirae</taxon>
        <taxon>Uroviricota</taxon>
        <taxon>Caudoviricetes</taxon>
        <taxon>Orchidvirus</taxon>
        <taxon>Orchidvirus orchid</taxon>
    </lineage>
</organism>
<protein>
    <recommendedName>
        <fullName evidence="4">Holin</fullName>
    </recommendedName>
</protein>
<keyword evidence="1" id="KW-1133">Transmembrane helix</keyword>
<name>A0A160DHH5_9CAUD</name>
<evidence type="ECO:0000313" key="2">
    <source>
        <dbReference type="EMBL" id="ANA87491.1"/>
    </source>
</evidence>
<feature type="transmembrane region" description="Helical" evidence="1">
    <location>
        <begin position="70"/>
        <end position="88"/>
    </location>
</feature>
<gene>
    <name evidence="2" type="primary">30</name>
    <name evidence="2" type="ORF">PBI_KAMPE_30</name>
</gene>
<sequence>MNVPANVFQIKTLADWRVFLAYVGIPVIVTLAVAKGWATESVATQIGVAVLAAIPTSLAVFTSTDSVRRWAYLVVGAVAPVFIAFGWVSDSEWQLWLPIITLFLGNGTAAQNAPTSTPYGEVLNRAA</sequence>
<keyword evidence="1" id="KW-0472">Membrane</keyword>
<dbReference type="Proteomes" id="UP000230925">
    <property type="component" value="Segment"/>
</dbReference>
<reference evidence="2 3" key="1">
    <citation type="submission" date="2016-03" db="EMBL/GenBank/DDBJ databases">
        <authorList>
            <person name="Montgomery M.T."/>
            <person name="Guerrero C.A."/>
            <person name="Mavrich T.N."/>
            <person name="Pope W.H."/>
            <person name="Garlena R.A."/>
            <person name="Russell D.A."/>
            <person name="Jacobs-Sera D."/>
            <person name="Hendrix R.W."/>
            <person name="Hatfull G.F."/>
        </authorList>
    </citation>
    <scope>NUCLEOTIDE SEQUENCE [LARGE SCALE GENOMIC DNA]</scope>
</reference>
<dbReference type="EMBL" id="KU998254">
    <property type="protein sequence ID" value="ANA87491.1"/>
    <property type="molecule type" value="Genomic_DNA"/>
</dbReference>
<evidence type="ECO:0008006" key="4">
    <source>
        <dbReference type="Google" id="ProtNLM"/>
    </source>
</evidence>
<feature type="transmembrane region" description="Helical" evidence="1">
    <location>
        <begin position="19"/>
        <end position="38"/>
    </location>
</feature>
<proteinExistence type="predicted"/>
<dbReference type="InterPro" id="IPR056390">
    <property type="entry name" value="Holin_phage"/>
</dbReference>
<evidence type="ECO:0000256" key="1">
    <source>
        <dbReference type="SAM" id="Phobius"/>
    </source>
</evidence>
<accession>A0A160DHH5</accession>
<feature type="transmembrane region" description="Helical" evidence="1">
    <location>
        <begin position="44"/>
        <end position="63"/>
    </location>
</feature>
<dbReference type="Pfam" id="PF23809">
    <property type="entry name" value="Phage_holin_9"/>
    <property type="match status" value="1"/>
</dbReference>
<evidence type="ECO:0000313" key="3">
    <source>
        <dbReference type="Proteomes" id="UP000230925"/>
    </source>
</evidence>
<keyword evidence="1" id="KW-0812">Transmembrane</keyword>